<gene>
    <name evidence="1" type="ORF">DSO57_1024462</name>
</gene>
<evidence type="ECO:0000313" key="1">
    <source>
        <dbReference type="EMBL" id="KAJ9057255.1"/>
    </source>
</evidence>
<accession>A0ACC2S4L4</accession>
<comment type="caution">
    <text evidence="1">The sequence shown here is derived from an EMBL/GenBank/DDBJ whole genome shotgun (WGS) entry which is preliminary data.</text>
</comment>
<reference evidence="1" key="1">
    <citation type="submission" date="2022-04" db="EMBL/GenBank/DDBJ databases">
        <title>Genome of the entomopathogenic fungus Entomophthora muscae.</title>
        <authorList>
            <person name="Elya C."/>
            <person name="Lovett B.R."/>
            <person name="Lee E."/>
            <person name="Macias A.M."/>
            <person name="Hajek A.E."/>
            <person name="De Bivort B.L."/>
            <person name="Kasson M.T."/>
            <person name="De Fine Licht H.H."/>
            <person name="Stajich J.E."/>
        </authorList>
    </citation>
    <scope>NUCLEOTIDE SEQUENCE</scope>
    <source>
        <strain evidence="1">Berkeley</strain>
    </source>
</reference>
<protein>
    <submittedName>
        <fullName evidence="1">Uncharacterized protein</fullName>
    </submittedName>
</protein>
<sequence length="130" mass="14096">MAPSDTRCTVHCHSIVTEPPHYRELWVMGASQPAPFLSHPLDLAFLLIYLGAYFLLERFNPLLGQYRLIGELFHMGMVSVSIGSLVTGLNPSAAIHLLGGPVILPEDPADPTPVLFCPPGASFSPINFAE</sequence>
<proteinExistence type="predicted"/>
<organism evidence="1 2">
    <name type="scientific">Entomophthora muscae</name>
    <dbReference type="NCBI Taxonomy" id="34485"/>
    <lineage>
        <taxon>Eukaryota</taxon>
        <taxon>Fungi</taxon>
        <taxon>Fungi incertae sedis</taxon>
        <taxon>Zoopagomycota</taxon>
        <taxon>Entomophthoromycotina</taxon>
        <taxon>Entomophthoromycetes</taxon>
        <taxon>Entomophthorales</taxon>
        <taxon>Entomophthoraceae</taxon>
        <taxon>Entomophthora</taxon>
    </lineage>
</organism>
<dbReference type="EMBL" id="QTSX02005812">
    <property type="protein sequence ID" value="KAJ9057255.1"/>
    <property type="molecule type" value="Genomic_DNA"/>
</dbReference>
<evidence type="ECO:0000313" key="2">
    <source>
        <dbReference type="Proteomes" id="UP001165960"/>
    </source>
</evidence>
<name>A0ACC2S4L4_9FUNG</name>
<dbReference type="Proteomes" id="UP001165960">
    <property type="component" value="Unassembled WGS sequence"/>
</dbReference>
<keyword evidence="2" id="KW-1185">Reference proteome</keyword>